<dbReference type="Proteomes" id="UP000814128">
    <property type="component" value="Unassembled WGS sequence"/>
</dbReference>
<evidence type="ECO:0000313" key="1">
    <source>
        <dbReference type="EMBL" id="KAI0036921.1"/>
    </source>
</evidence>
<dbReference type="EMBL" id="MU273467">
    <property type="protein sequence ID" value="KAI0036921.1"/>
    <property type="molecule type" value="Genomic_DNA"/>
</dbReference>
<comment type="caution">
    <text evidence="1">The sequence shown here is derived from an EMBL/GenBank/DDBJ whole genome shotgun (WGS) entry which is preliminary data.</text>
</comment>
<accession>A0ACB8QZX8</accession>
<evidence type="ECO:0000313" key="2">
    <source>
        <dbReference type="Proteomes" id="UP000814128"/>
    </source>
</evidence>
<reference evidence="1" key="2">
    <citation type="journal article" date="2022" name="New Phytol.">
        <title>Evolutionary transition to the ectomycorrhizal habit in the genomes of a hyperdiverse lineage of mushroom-forming fungi.</title>
        <authorList>
            <person name="Looney B."/>
            <person name="Miyauchi S."/>
            <person name="Morin E."/>
            <person name="Drula E."/>
            <person name="Courty P.E."/>
            <person name="Kohler A."/>
            <person name="Kuo A."/>
            <person name="LaButti K."/>
            <person name="Pangilinan J."/>
            <person name="Lipzen A."/>
            <person name="Riley R."/>
            <person name="Andreopoulos W."/>
            <person name="He G."/>
            <person name="Johnson J."/>
            <person name="Nolan M."/>
            <person name="Tritt A."/>
            <person name="Barry K.W."/>
            <person name="Grigoriev I.V."/>
            <person name="Nagy L.G."/>
            <person name="Hibbett D."/>
            <person name="Henrissat B."/>
            <person name="Matheny P.B."/>
            <person name="Labbe J."/>
            <person name="Martin F.M."/>
        </authorList>
    </citation>
    <scope>NUCLEOTIDE SEQUENCE</scope>
    <source>
        <strain evidence="1">EC-137</strain>
    </source>
</reference>
<name>A0ACB8QZX8_9AGAM</name>
<keyword evidence="2" id="KW-1185">Reference proteome</keyword>
<protein>
    <submittedName>
        <fullName evidence="1">Nucleoside hydrolase</fullName>
    </submittedName>
</protein>
<organism evidence="1 2">
    <name type="scientific">Vararia minispora EC-137</name>
    <dbReference type="NCBI Taxonomy" id="1314806"/>
    <lineage>
        <taxon>Eukaryota</taxon>
        <taxon>Fungi</taxon>
        <taxon>Dikarya</taxon>
        <taxon>Basidiomycota</taxon>
        <taxon>Agaricomycotina</taxon>
        <taxon>Agaricomycetes</taxon>
        <taxon>Russulales</taxon>
        <taxon>Lachnocladiaceae</taxon>
        <taxon>Vararia</taxon>
    </lineage>
</organism>
<gene>
    <name evidence="1" type="ORF">K488DRAFT_75695</name>
</gene>
<proteinExistence type="predicted"/>
<reference evidence="1" key="1">
    <citation type="submission" date="2021-02" db="EMBL/GenBank/DDBJ databases">
        <authorList>
            <consortium name="DOE Joint Genome Institute"/>
            <person name="Ahrendt S."/>
            <person name="Looney B.P."/>
            <person name="Miyauchi S."/>
            <person name="Morin E."/>
            <person name="Drula E."/>
            <person name="Courty P.E."/>
            <person name="Chicoki N."/>
            <person name="Fauchery L."/>
            <person name="Kohler A."/>
            <person name="Kuo A."/>
            <person name="Labutti K."/>
            <person name="Pangilinan J."/>
            <person name="Lipzen A."/>
            <person name="Riley R."/>
            <person name="Andreopoulos W."/>
            <person name="He G."/>
            <person name="Johnson J."/>
            <person name="Barry K.W."/>
            <person name="Grigoriev I.V."/>
            <person name="Nagy L."/>
            <person name="Hibbett D."/>
            <person name="Henrissat B."/>
            <person name="Matheny P.B."/>
            <person name="Labbe J."/>
            <person name="Martin F."/>
        </authorList>
    </citation>
    <scope>NUCLEOTIDE SEQUENCE</scope>
    <source>
        <strain evidence="1">EC-137</strain>
    </source>
</reference>
<keyword evidence="1" id="KW-0378">Hydrolase</keyword>
<sequence length="420" mass="45445">MANARKTPVIIDTDPGVDDTVAILMALACPEIEILAFVVTFGNTDLDASYANIFKIYQAVGREIEHDPLAAARFPNYFQAVKPIIVKGPSGPLSGEQHSAKYFHGRDGLGNMSEIHPDLNVPPEVVGAAEHSKLRPLLKPAHEVALDLLRSHAPREVTYIALGPMTNLALMMRTDARCVRERIGRVVAMGGALDVPGNATPVAEFNWYADPYAVSELLHPAPGAAHAGIPLSRTLILPLDITTKHELPFPAYATHIDPTFVPHTPSVPDGKHPLRHFASAFLHRTRDVMRGFGKDALELHDITAVWTAAMVPPTPDKAGEKATKGEYTRGMCVVDRRDEAMAYASGVNRAKLQEDLIKADAAYEGHRFESSAAPAPGHVQDAATSASLLDGYEGVRIVRTTPGPDALLKLLFSRVWGVLI</sequence>